<name>A0A4Q5HNR4_9BACT</name>
<evidence type="ECO:0000313" key="4">
    <source>
        <dbReference type="Proteomes" id="UP000481616"/>
    </source>
</evidence>
<dbReference type="AlphaFoldDB" id="A0A4Q5HNR4"/>
<evidence type="ECO:0000313" key="2">
    <source>
        <dbReference type="EMBL" id="KAA5401885.1"/>
    </source>
</evidence>
<gene>
    <name evidence="2" type="ORF">F2Y51_20665</name>
    <name evidence="1" type="ORF">F2Y58_20940</name>
</gene>
<protein>
    <submittedName>
        <fullName evidence="1">Uncharacterized protein</fullName>
    </submittedName>
</protein>
<evidence type="ECO:0000313" key="3">
    <source>
        <dbReference type="Proteomes" id="UP000441162"/>
    </source>
</evidence>
<evidence type="ECO:0000313" key="1">
    <source>
        <dbReference type="EMBL" id="KAA5393125.1"/>
    </source>
</evidence>
<reference evidence="3 4" key="1">
    <citation type="journal article" date="2019" name="Nat. Med.">
        <title>A library of human gut bacterial isolates paired with longitudinal multiomics data enables mechanistic microbiome research.</title>
        <authorList>
            <person name="Poyet M."/>
            <person name="Groussin M."/>
            <person name="Gibbons S.M."/>
            <person name="Avila-Pacheco J."/>
            <person name="Jiang X."/>
            <person name="Kearney S.M."/>
            <person name="Perrotta A.R."/>
            <person name="Berdy B."/>
            <person name="Zhao S."/>
            <person name="Lieberman T.D."/>
            <person name="Swanson P.K."/>
            <person name="Smith M."/>
            <person name="Roesemann S."/>
            <person name="Alexander J.E."/>
            <person name="Rich S.A."/>
            <person name="Livny J."/>
            <person name="Vlamakis H."/>
            <person name="Clish C."/>
            <person name="Bullock K."/>
            <person name="Deik A."/>
            <person name="Scott J."/>
            <person name="Pierce K.A."/>
            <person name="Xavier R.J."/>
            <person name="Alm E.J."/>
        </authorList>
    </citation>
    <scope>NUCLEOTIDE SEQUENCE [LARGE SCALE GENOMIC DNA]</scope>
    <source>
        <strain evidence="1 4">BIOML-A1</strain>
        <strain evidence="2 3">BIOML-A4</strain>
    </source>
</reference>
<dbReference type="EMBL" id="VVYY01000027">
    <property type="protein sequence ID" value="KAA5393125.1"/>
    <property type="molecule type" value="Genomic_DNA"/>
</dbReference>
<organism evidence="1 4">
    <name type="scientific">Phocaeicola dorei</name>
    <dbReference type="NCBI Taxonomy" id="357276"/>
    <lineage>
        <taxon>Bacteria</taxon>
        <taxon>Pseudomonadati</taxon>
        <taxon>Bacteroidota</taxon>
        <taxon>Bacteroidia</taxon>
        <taxon>Bacteroidales</taxon>
        <taxon>Bacteroidaceae</taxon>
        <taxon>Phocaeicola</taxon>
    </lineage>
</organism>
<comment type="caution">
    <text evidence="1">The sequence shown here is derived from an EMBL/GenBank/DDBJ whole genome shotgun (WGS) entry which is preliminary data.</text>
</comment>
<dbReference type="EMBL" id="VVZA01000028">
    <property type="protein sequence ID" value="KAA5401885.1"/>
    <property type="molecule type" value="Genomic_DNA"/>
</dbReference>
<proteinExistence type="predicted"/>
<accession>A0A4Q5HNR4</accession>
<dbReference type="RefSeq" id="WP_072544959.1">
    <property type="nucleotide sequence ID" value="NZ_JADMSQ010000018.1"/>
</dbReference>
<sequence>MHSKIFQITTTKVDKECYLNEDTLMQGDNSYFDYCDKIDEEERKYHIDVLVNHILPKGMFELVDEDTIRYIGGVEKWKEEFVAGLRNKVEAVTPDTVQDWIGPVYQLEKYLKNPLETAYWFYTDTEGAQSYAEQSYEFMREVCGYEPGTLLYIGGVIDYHF</sequence>
<dbReference type="Proteomes" id="UP000441162">
    <property type="component" value="Unassembled WGS sequence"/>
</dbReference>
<dbReference type="Proteomes" id="UP000481616">
    <property type="component" value="Unassembled WGS sequence"/>
</dbReference>